<dbReference type="EMBL" id="CP017315">
    <property type="protein sequence ID" value="AQS41910.1"/>
    <property type="molecule type" value="Genomic_DNA"/>
</dbReference>
<keyword evidence="1" id="KW-0547">Nucleotide-binding</keyword>
<evidence type="ECO:0000313" key="3">
    <source>
        <dbReference type="Proteomes" id="UP000188912"/>
    </source>
</evidence>
<dbReference type="GO" id="GO:0000166">
    <property type="term" value="F:nucleotide binding"/>
    <property type="evidence" value="ECO:0007669"/>
    <property type="project" value="UniProtKB-KW"/>
</dbReference>
<dbReference type="STRING" id="1902579.BHV28_12250"/>
<sequence>MLDLTQAKRIAIVGGGVAGWFAALVFRRLFGDETEVVVFADEGGMPPVAQDGGLLNMAAALTRNGLDVEEFIRETGATSRLGVAFHNWRKNTQAEAGDVFYHLMPMPGEQVAEIDHMAFGFAPLLAARVAAGADLHSFFPGFSLIRNKSSQREAQAVLATKRSGLSQSWHFDCRRFARYLRGKALTRGVREQAGRVDKLVVNEHGAVTAVAVNGAQAAVDFVVDASGLRRIGLGQTYKESWCSLHSFLPVDTMQPFSRICQQGQLPLLTKATALSSGWLWQVPLANADRGYMGGAYLFSSAHGNVHNMQAELVQHLGAGVQLAQPLRFEAGHFKVAWRNNLVALGAAAGFVEPLEATAMGQMLESLRNIERMISDGGGVVGHQAIFSFNRSSYKTWDTISDFLRMHYEGGRQDTPFWQAVAQLPRSGRYQEIRRAFARRLPRAVDLESYIGYGWGAMFHMVNWLSIGAAVGVVPQQAGVADLKRLPRNMLQEVGPYLKELRKRMGQEMNVSGKQAGQ</sequence>
<dbReference type="PIRSF" id="PIRSF011396">
    <property type="entry name" value="Trp_halogenase"/>
    <property type="match status" value="1"/>
</dbReference>
<dbReference type="InterPro" id="IPR033856">
    <property type="entry name" value="Trp_halogen"/>
</dbReference>
<proteinExistence type="predicted"/>
<accession>A0A1U9JVN3</accession>
<dbReference type="InterPro" id="IPR050816">
    <property type="entry name" value="Flavin-dep_Halogenase_NPB"/>
</dbReference>
<name>A0A1U9JVN3_9HYPH</name>
<organism evidence="2 3">
    <name type="scientific">Candidatus Tokpelaia hoelldobleri</name>
    <dbReference type="NCBI Taxonomy" id="1902579"/>
    <lineage>
        <taxon>Bacteria</taxon>
        <taxon>Pseudomonadati</taxon>
        <taxon>Pseudomonadota</taxon>
        <taxon>Alphaproteobacteria</taxon>
        <taxon>Hyphomicrobiales</taxon>
        <taxon>Candidatus Tokpelaia</taxon>
    </lineage>
</organism>
<dbReference type="PANTHER" id="PTHR43747:SF4">
    <property type="entry name" value="FLAVIN-DEPENDENT TRYPTOPHAN HALOGENASE"/>
    <property type="match status" value="1"/>
</dbReference>
<reference evidence="2 3" key="2">
    <citation type="journal article" date="2016" name="Sci. Rep.">
        <title>The genome of Rhizobiales bacteria in predatory ants reveals urease gene functions but no genes for nitrogen fixation.</title>
        <authorList>
            <person name="Neuvonen M.M."/>
            <person name="Tamarit D."/>
            <person name="Naslund K."/>
            <person name="Liebig J."/>
            <person name="Feldhaar H."/>
            <person name="Moran N.A."/>
            <person name="Guy L."/>
            <person name="Andersson S.G."/>
        </authorList>
    </citation>
    <scope>NUCLEOTIDE SEQUENCE [LARGE SCALE GENOMIC DNA]</scope>
    <source>
        <strain evidence="2 3">Hsal</strain>
    </source>
</reference>
<evidence type="ECO:0000313" key="2">
    <source>
        <dbReference type="EMBL" id="AQS41910.1"/>
    </source>
</evidence>
<dbReference type="InterPro" id="IPR006905">
    <property type="entry name" value="Flavin_halogenase"/>
</dbReference>
<dbReference type="KEGG" id="thd:BHV28_12250"/>
<dbReference type="Gene3D" id="3.50.50.60">
    <property type="entry name" value="FAD/NAD(P)-binding domain"/>
    <property type="match status" value="1"/>
</dbReference>
<gene>
    <name evidence="2" type="ORF">BHV28_12250</name>
</gene>
<dbReference type="GO" id="GO:0004497">
    <property type="term" value="F:monooxygenase activity"/>
    <property type="evidence" value="ECO:0007669"/>
    <property type="project" value="InterPro"/>
</dbReference>
<reference evidence="2 3" key="1">
    <citation type="journal article" date="2010" name="Science">
        <title>Genomic comparison of the ants Camponotus floridanus and Harpegnathos saltator.</title>
        <authorList>
            <person name="Bonasio R."/>
            <person name="Zhang G."/>
            <person name="Ye C."/>
            <person name="Mutti N.S."/>
            <person name="Fang X."/>
            <person name="Qin N."/>
            <person name="Donahue G."/>
            <person name="Yang P."/>
            <person name="Li Q."/>
            <person name="Li C."/>
            <person name="Zhang P."/>
            <person name="Huang Z."/>
            <person name="Berger S.L."/>
            <person name="Reinberg D."/>
            <person name="Wang J."/>
            <person name="Liebig J."/>
        </authorList>
    </citation>
    <scope>NUCLEOTIDE SEQUENCE [LARGE SCALE GENOMIC DNA]</scope>
    <source>
        <strain evidence="2 3">Hsal</strain>
    </source>
</reference>
<keyword evidence="3" id="KW-1185">Reference proteome</keyword>
<dbReference type="Proteomes" id="UP000188912">
    <property type="component" value="Chromosome"/>
</dbReference>
<feature type="binding site" evidence="1">
    <location>
        <position position="196"/>
    </location>
    <ligand>
        <name>FAD</name>
        <dbReference type="ChEBI" id="CHEBI:57692"/>
    </ligand>
</feature>
<dbReference type="InterPro" id="IPR036188">
    <property type="entry name" value="FAD/NAD-bd_sf"/>
</dbReference>
<keyword evidence="1" id="KW-0274">FAD</keyword>
<evidence type="ECO:0000256" key="1">
    <source>
        <dbReference type="PIRSR" id="PIRSR011396-2"/>
    </source>
</evidence>
<protein>
    <submittedName>
        <fullName evidence="2">Tryptophan halogenase</fullName>
    </submittedName>
</protein>
<dbReference type="Pfam" id="PF04820">
    <property type="entry name" value="Trp_halogenase"/>
    <property type="match status" value="1"/>
</dbReference>
<dbReference type="AlphaFoldDB" id="A0A1U9JVN3"/>
<dbReference type="PANTHER" id="PTHR43747">
    <property type="entry name" value="FAD-BINDING PROTEIN"/>
    <property type="match status" value="1"/>
</dbReference>
<feature type="binding site" evidence="1">
    <location>
        <position position="355"/>
    </location>
    <ligand>
        <name>L-tryptophan</name>
        <dbReference type="ChEBI" id="CHEBI:57912"/>
    </ligand>
</feature>
<keyword evidence="1" id="KW-0285">Flavoprotein</keyword>
<dbReference type="SUPFAM" id="SSF51905">
    <property type="entry name" value="FAD/NAD(P)-binding domain"/>
    <property type="match status" value="1"/>
</dbReference>